<dbReference type="Proteomes" id="UP000596092">
    <property type="component" value="Chromosome"/>
</dbReference>
<dbReference type="RefSeq" id="WP_199263941.1">
    <property type="nucleotide sequence ID" value="NZ_CP054140.1"/>
</dbReference>
<accession>A0A7T5VC79</accession>
<keyword evidence="2" id="KW-1185">Reference proteome</keyword>
<gene>
    <name evidence="1" type="ORF">HP555_04195</name>
</gene>
<dbReference type="KEGG" id="dog:HP555_04195"/>
<evidence type="ECO:0000313" key="2">
    <source>
        <dbReference type="Proteomes" id="UP000596092"/>
    </source>
</evidence>
<reference evidence="1 2" key="1">
    <citation type="submission" date="2020-05" db="EMBL/GenBank/DDBJ databases">
        <title>Complete genome of Desulfobulbus oligotrophicus.</title>
        <authorList>
            <person name="Podar M."/>
        </authorList>
    </citation>
    <scope>NUCLEOTIDE SEQUENCE [LARGE SCALE GENOMIC DNA]</scope>
    <source>
        <strain evidence="1 2">Prop6</strain>
    </source>
</reference>
<proteinExistence type="predicted"/>
<dbReference type="PROSITE" id="PS51257">
    <property type="entry name" value="PROKAR_LIPOPROTEIN"/>
    <property type="match status" value="1"/>
</dbReference>
<protein>
    <submittedName>
        <fullName evidence="1">Uncharacterized protein</fullName>
    </submittedName>
</protein>
<dbReference type="AlphaFoldDB" id="A0A7T5VC79"/>
<name>A0A7T5VC79_9BACT</name>
<evidence type="ECO:0000313" key="1">
    <source>
        <dbReference type="EMBL" id="QQG65124.1"/>
    </source>
</evidence>
<sequence>MKGGRLNNFTGGIFAGCLLALLTCLLMGATGNSGPILAVPAHELAVDRPLSPRPLPLHGGAAGRYQLATWQSGGSYGAFVIDTVNGTTKIAYRSAGPNSKQINNLGKPFQQM</sequence>
<organism evidence="1 2">
    <name type="scientific">Desulfobulbus oligotrophicus</name>
    <dbReference type="NCBI Taxonomy" id="1909699"/>
    <lineage>
        <taxon>Bacteria</taxon>
        <taxon>Pseudomonadati</taxon>
        <taxon>Thermodesulfobacteriota</taxon>
        <taxon>Desulfobulbia</taxon>
        <taxon>Desulfobulbales</taxon>
        <taxon>Desulfobulbaceae</taxon>
        <taxon>Desulfobulbus</taxon>
    </lineage>
</organism>
<dbReference type="EMBL" id="CP054140">
    <property type="protein sequence ID" value="QQG65124.1"/>
    <property type="molecule type" value="Genomic_DNA"/>
</dbReference>